<dbReference type="PANTHER" id="PTHR42987">
    <property type="entry name" value="PEPTIDASE S49"/>
    <property type="match status" value="1"/>
</dbReference>
<dbReference type="SUPFAM" id="SSF52096">
    <property type="entry name" value="ClpP/crotonase"/>
    <property type="match status" value="1"/>
</dbReference>
<reference evidence="6" key="1">
    <citation type="submission" date="2020-04" db="EMBL/GenBank/DDBJ databases">
        <authorList>
            <person name="Zhang T."/>
        </authorList>
    </citation>
    <scope>NUCLEOTIDE SEQUENCE</scope>
    <source>
        <strain evidence="6">HKST-UBA10</strain>
    </source>
</reference>
<proteinExistence type="inferred from homology"/>
<dbReference type="AlphaFoldDB" id="A0A955L450"/>
<dbReference type="Proteomes" id="UP000782843">
    <property type="component" value="Unassembled WGS sequence"/>
</dbReference>
<organism evidence="6 7">
    <name type="scientific">Candidatus Dojkabacteria bacterium</name>
    <dbReference type="NCBI Taxonomy" id="2099670"/>
    <lineage>
        <taxon>Bacteria</taxon>
        <taxon>Candidatus Dojkabacteria</taxon>
    </lineage>
</organism>
<keyword evidence="2" id="KW-0645">Protease</keyword>
<dbReference type="InterPro" id="IPR029045">
    <property type="entry name" value="ClpP/crotonase-like_dom_sf"/>
</dbReference>
<comment type="caution">
    <text evidence="6">The sequence shown here is derived from an EMBL/GenBank/DDBJ whole genome shotgun (WGS) entry which is preliminary data.</text>
</comment>
<evidence type="ECO:0000256" key="2">
    <source>
        <dbReference type="ARBA" id="ARBA00022670"/>
    </source>
</evidence>
<reference evidence="6" key="2">
    <citation type="journal article" date="2021" name="Microbiome">
        <title>Successional dynamics and alternative stable states in a saline activated sludge microbial community over 9 years.</title>
        <authorList>
            <person name="Wang Y."/>
            <person name="Ye J."/>
            <person name="Ju F."/>
            <person name="Liu L."/>
            <person name="Boyd J.A."/>
            <person name="Deng Y."/>
            <person name="Parks D.H."/>
            <person name="Jiang X."/>
            <person name="Yin X."/>
            <person name="Woodcroft B.J."/>
            <person name="Tyson G.W."/>
            <person name="Hugenholtz P."/>
            <person name="Polz M.F."/>
            <person name="Zhang T."/>
        </authorList>
    </citation>
    <scope>NUCLEOTIDE SEQUENCE</scope>
    <source>
        <strain evidence="6">HKST-UBA10</strain>
    </source>
</reference>
<gene>
    <name evidence="6" type="primary">sppA</name>
    <name evidence="6" type="ORF">KC660_04550</name>
</gene>
<sequence>MKTQSCLLTLLIFIGIIVVISICCGSSLLLAGNLPSASLEPTDQVAVERQGDANTIAIIDIQGVIMEAPQTTSILNTQVASSSNIISRLDEAENNPDVKAVILRVNSPGGSVYASEKILTKIKELQSKDIKVVALFEELAASGGYYVSTSADKIVADDQTLTGSIGVLMQFQNFDELFDKVGIRTRDLTNTEGKYKTGAGLFDEDPNGEEDKIYQAIVDETYEHFVDLVSEGRNIPRDKVKTFADGRVFTGKQAKELGLVDEIGFMDKAIEVAESEAGISNATVVTYQYTDFWSLVMGITSKVSPLSSILEQTDIVPGAKLMYMFDAN</sequence>
<dbReference type="InterPro" id="IPR004635">
    <property type="entry name" value="Pept_S49_SppA"/>
</dbReference>
<keyword evidence="4" id="KW-0720">Serine protease</keyword>
<dbReference type="GO" id="GO:0008236">
    <property type="term" value="F:serine-type peptidase activity"/>
    <property type="evidence" value="ECO:0007669"/>
    <property type="project" value="UniProtKB-KW"/>
</dbReference>
<comment type="similarity">
    <text evidence="1">Belongs to the peptidase S49 family.</text>
</comment>
<dbReference type="InterPro" id="IPR047272">
    <property type="entry name" value="S49_SppA_C"/>
</dbReference>
<dbReference type="EMBL" id="JAGQLG010000191">
    <property type="protein sequence ID" value="MCA9382645.1"/>
    <property type="molecule type" value="Genomic_DNA"/>
</dbReference>
<evidence type="ECO:0000256" key="1">
    <source>
        <dbReference type="ARBA" id="ARBA00008683"/>
    </source>
</evidence>
<dbReference type="CDD" id="cd07023">
    <property type="entry name" value="S49_Sppa_N_C"/>
    <property type="match status" value="1"/>
</dbReference>
<dbReference type="Gene3D" id="3.90.226.10">
    <property type="entry name" value="2-enoyl-CoA Hydratase, Chain A, domain 1"/>
    <property type="match status" value="2"/>
</dbReference>
<evidence type="ECO:0000313" key="7">
    <source>
        <dbReference type="Proteomes" id="UP000782843"/>
    </source>
</evidence>
<evidence type="ECO:0000256" key="3">
    <source>
        <dbReference type="ARBA" id="ARBA00022801"/>
    </source>
</evidence>
<accession>A0A955L450</accession>
<evidence type="ECO:0000256" key="4">
    <source>
        <dbReference type="ARBA" id="ARBA00022825"/>
    </source>
</evidence>
<protein>
    <submittedName>
        <fullName evidence="6">Signal peptide peptidase SppA</fullName>
    </submittedName>
</protein>
<feature type="domain" description="Peptidase S49" evidence="5">
    <location>
        <begin position="125"/>
        <end position="279"/>
    </location>
</feature>
<name>A0A955L450_9BACT</name>
<dbReference type="PANTHER" id="PTHR42987:SF4">
    <property type="entry name" value="PROTEASE SOHB-RELATED"/>
    <property type="match status" value="1"/>
</dbReference>
<dbReference type="NCBIfam" id="TIGR00706">
    <property type="entry name" value="SppA_dom"/>
    <property type="match status" value="1"/>
</dbReference>
<dbReference type="GO" id="GO:0006508">
    <property type="term" value="P:proteolysis"/>
    <property type="evidence" value="ECO:0007669"/>
    <property type="project" value="UniProtKB-KW"/>
</dbReference>
<evidence type="ECO:0000259" key="5">
    <source>
        <dbReference type="Pfam" id="PF01343"/>
    </source>
</evidence>
<evidence type="ECO:0000313" key="6">
    <source>
        <dbReference type="EMBL" id="MCA9382645.1"/>
    </source>
</evidence>
<dbReference type="Pfam" id="PF01343">
    <property type="entry name" value="Peptidase_S49"/>
    <property type="match status" value="1"/>
</dbReference>
<keyword evidence="3" id="KW-0378">Hydrolase</keyword>
<dbReference type="InterPro" id="IPR002142">
    <property type="entry name" value="Peptidase_S49"/>
</dbReference>